<dbReference type="RefSeq" id="WP_310248612.1">
    <property type="nucleotide sequence ID" value="NZ_JAVDXX010000001.1"/>
</dbReference>
<proteinExistence type="predicted"/>
<dbReference type="PROSITE" id="PS50093">
    <property type="entry name" value="PKD"/>
    <property type="match status" value="1"/>
</dbReference>
<keyword evidence="3" id="KW-1185">Reference proteome</keyword>
<comment type="caution">
    <text evidence="2">The sequence shown here is derived from an EMBL/GenBank/DDBJ whole genome shotgun (WGS) entry which is preliminary data.</text>
</comment>
<dbReference type="EMBL" id="JAVDXX010000001">
    <property type="protein sequence ID" value="MDR7294666.1"/>
    <property type="molecule type" value="Genomic_DNA"/>
</dbReference>
<protein>
    <recommendedName>
        <fullName evidence="1">PKD domain-containing protein</fullName>
    </recommendedName>
</protein>
<dbReference type="SUPFAM" id="SSF49299">
    <property type="entry name" value="PKD domain"/>
    <property type="match status" value="1"/>
</dbReference>
<reference evidence="2" key="1">
    <citation type="submission" date="2023-07" db="EMBL/GenBank/DDBJ databases">
        <title>Sequencing the genomes of 1000 actinobacteria strains.</title>
        <authorList>
            <person name="Klenk H.-P."/>
        </authorList>
    </citation>
    <scope>NUCLEOTIDE SEQUENCE</scope>
    <source>
        <strain evidence="2">DSM 13068</strain>
    </source>
</reference>
<dbReference type="InterPro" id="IPR013783">
    <property type="entry name" value="Ig-like_fold"/>
</dbReference>
<gene>
    <name evidence="2" type="ORF">J2S67_001934</name>
</gene>
<dbReference type="Gene3D" id="2.60.40.10">
    <property type="entry name" value="Immunoglobulins"/>
    <property type="match status" value="1"/>
</dbReference>
<feature type="domain" description="PKD" evidence="1">
    <location>
        <begin position="161"/>
        <end position="214"/>
    </location>
</feature>
<name>A0ABU1Z4H6_9MICC</name>
<evidence type="ECO:0000313" key="2">
    <source>
        <dbReference type="EMBL" id="MDR7294666.1"/>
    </source>
</evidence>
<dbReference type="Proteomes" id="UP001180715">
    <property type="component" value="Unassembled WGS sequence"/>
</dbReference>
<sequence length="282" mass="30986">MTGSTKVAGSDLHVAEVQDPVARNAAKTQACTRRAVDECGQRDDLLYTTNTATTQLACRAKNKPSKNGAPPEQAPLTITEIRTLVATETKRIRIHPGAVTTDAIKPNTLTTAWTNFYLTNPKHNTDDKNGKAGKDTASGGVDGVVRETIDVLGENVTVELTPIKYRWKYGDGEARTSRTAGKMLPTRADVWEKETPTSHMYQKRGTYRVEATVTYAGKYSLDNGETWDTIPGTLETQATPLDIRVWSMRSVNVSGPCQPGNPNDDPTCKIQDFTIFKPRQTR</sequence>
<dbReference type="InterPro" id="IPR000601">
    <property type="entry name" value="PKD_dom"/>
</dbReference>
<dbReference type="Pfam" id="PF00801">
    <property type="entry name" value="PKD"/>
    <property type="match status" value="1"/>
</dbReference>
<evidence type="ECO:0000259" key="1">
    <source>
        <dbReference type="PROSITE" id="PS50093"/>
    </source>
</evidence>
<organism evidence="2 3">
    <name type="scientific">Pseudoglutamicibacter albus</name>
    <dbReference type="NCBI Taxonomy" id="98671"/>
    <lineage>
        <taxon>Bacteria</taxon>
        <taxon>Bacillati</taxon>
        <taxon>Actinomycetota</taxon>
        <taxon>Actinomycetes</taxon>
        <taxon>Micrococcales</taxon>
        <taxon>Micrococcaceae</taxon>
        <taxon>Pseudoglutamicibacter</taxon>
    </lineage>
</organism>
<evidence type="ECO:0000313" key="3">
    <source>
        <dbReference type="Proteomes" id="UP001180715"/>
    </source>
</evidence>
<accession>A0ABU1Z4H6</accession>
<dbReference type="InterPro" id="IPR035986">
    <property type="entry name" value="PKD_dom_sf"/>
</dbReference>